<comment type="similarity">
    <text evidence="2">Belongs to the histone H1/H5 family.</text>
</comment>
<evidence type="ECO:0000256" key="2">
    <source>
        <dbReference type="RuleBase" id="RU003894"/>
    </source>
</evidence>
<proteinExistence type="inferred from homology"/>
<feature type="compositionally biased region" description="Basic and acidic residues" evidence="3">
    <location>
        <begin position="264"/>
        <end position="275"/>
    </location>
</feature>
<evidence type="ECO:0000313" key="5">
    <source>
        <dbReference type="EMBL" id="CCI40315.1"/>
    </source>
</evidence>
<keyword evidence="2" id="KW-0158">Chromosome</keyword>
<evidence type="ECO:0000256" key="1">
    <source>
        <dbReference type="ARBA" id="ARBA00023125"/>
    </source>
</evidence>
<organism evidence="5 6">
    <name type="scientific">Albugo candida</name>
    <dbReference type="NCBI Taxonomy" id="65357"/>
    <lineage>
        <taxon>Eukaryota</taxon>
        <taxon>Sar</taxon>
        <taxon>Stramenopiles</taxon>
        <taxon>Oomycota</taxon>
        <taxon>Peronosporomycetes</taxon>
        <taxon>Albuginales</taxon>
        <taxon>Albuginaceae</taxon>
        <taxon>Albugo</taxon>
    </lineage>
</organism>
<dbReference type="AlphaFoldDB" id="A0A024G0X8"/>
<evidence type="ECO:0000256" key="3">
    <source>
        <dbReference type="SAM" id="MobiDB-lite"/>
    </source>
</evidence>
<dbReference type="OrthoDB" id="1110759at2759"/>
<reference evidence="5 6" key="1">
    <citation type="submission" date="2012-05" db="EMBL/GenBank/DDBJ databases">
        <title>Recombination and specialization in a pathogen metapopulation.</title>
        <authorList>
            <person name="Gardiner A."/>
            <person name="Kemen E."/>
            <person name="Schultz-Larsen T."/>
            <person name="MacLean D."/>
            <person name="Van Oosterhout C."/>
            <person name="Jones J.D.G."/>
        </authorList>
    </citation>
    <scope>NUCLEOTIDE SEQUENCE [LARGE SCALE GENOMIC DNA]</scope>
    <source>
        <strain evidence="5 6">Ac Nc2</strain>
    </source>
</reference>
<comment type="subcellular location">
    <subcellularLocation>
        <location evidence="2">Nucleus</location>
    </subcellularLocation>
</comment>
<keyword evidence="1 2" id="KW-0238">DNA-binding</keyword>
<accession>A0A024G0X8</accession>
<dbReference type="GO" id="GO:0000786">
    <property type="term" value="C:nucleosome"/>
    <property type="evidence" value="ECO:0007669"/>
    <property type="project" value="InterPro"/>
</dbReference>
<dbReference type="STRING" id="65357.A0A024G0X8"/>
<dbReference type="Pfam" id="PF00538">
    <property type="entry name" value="Linker_histone"/>
    <property type="match status" value="1"/>
</dbReference>
<name>A0A024G0X8_9STRA</name>
<dbReference type="SMART" id="SM00526">
    <property type="entry name" value="H15"/>
    <property type="match status" value="1"/>
</dbReference>
<dbReference type="InterPro" id="IPR036390">
    <property type="entry name" value="WH_DNA-bd_sf"/>
</dbReference>
<keyword evidence="6" id="KW-1185">Reference proteome</keyword>
<keyword evidence="2" id="KW-0539">Nucleus</keyword>
<dbReference type="EMBL" id="CAIX01000007">
    <property type="protein sequence ID" value="CCI40315.1"/>
    <property type="molecule type" value="Genomic_DNA"/>
</dbReference>
<dbReference type="InterPro" id="IPR005818">
    <property type="entry name" value="Histone_H1/H5_H15"/>
</dbReference>
<protein>
    <recommendedName>
        <fullName evidence="4">H15 domain-containing protein</fullName>
    </recommendedName>
</protein>
<dbReference type="GO" id="GO:0006334">
    <property type="term" value="P:nucleosome assembly"/>
    <property type="evidence" value="ECO:0007669"/>
    <property type="project" value="InterPro"/>
</dbReference>
<dbReference type="InterPro" id="IPR036388">
    <property type="entry name" value="WH-like_DNA-bd_sf"/>
</dbReference>
<dbReference type="GO" id="GO:0005634">
    <property type="term" value="C:nucleus"/>
    <property type="evidence" value="ECO:0007669"/>
    <property type="project" value="UniProtKB-SubCell"/>
</dbReference>
<comment type="caution">
    <text evidence="5">The sequence shown here is derived from an EMBL/GenBank/DDBJ whole genome shotgun (WGS) entry which is preliminary data.</text>
</comment>
<dbReference type="InterPro" id="IPR005819">
    <property type="entry name" value="H1/H5"/>
</dbReference>
<feature type="domain" description="H15" evidence="4">
    <location>
        <begin position="184"/>
        <end position="251"/>
    </location>
</feature>
<evidence type="ECO:0000259" key="4">
    <source>
        <dbReference type="PROSITE" id="PS51504"/>
    </source>
</evidence>
<feature type="region of interest" description="Disordered" evidence="3">
    <location>
        <begin position="250"/>
        <end position="339"/>
    </location>
</feature>
<dbReference type="Proteomes" id="UP000053237">
    <property type="component" value="Unassembled WGS sequence"/>
</dbReference>
<dbReference type="GO" id="GO:0030527">
    <property type="term" value="F:structural constituent of chromatin"/>
    <property type="evidence" value="ECO:0007669"/>
    <property type="project" value="InterPro"/>
</dbReference>
<dbReference type="SUPFAM" id="SSF46785">
    <property type="entry name" value="Winged helix' DNA-binding domain"/>
    <property type="match status" value="1"/>
</dbReference>
<dbReference type="PROSITE" id="PS51504">
    <property type="entry name" value="H15"/>
    <property type="match status" value="1"/>
</dbReference>
<evidence type="ECO:0000313" key="6">
    <source>
        <dbReference type="Proteomes" id="UP000053237"/>
    </source>
</evidence>
<dbReference type="InParanoid" id="A0A024G0X8"/>
<feature type="compositionally biased region" description="Basic residues" evidence="3">
    <location>
        <begin position="276"/>
        <end position="332"/>
    </location>
</feature>
<dbReference type="Gene3D" id="1.10.10.10">
    <property type="entry name" value="Winged helix-like DNA-binding domain superfamily/Winged helix DNA-binding domain"/>
    <property type="match status" value="1"/>
</dbReference>
<dbReference type="PRINTS" id="PR00624">
    <property type="entry name" value="HISTONEH5"/>
</dbReference>
<dbReference type="CDD" id="cd00073">
    <property type="entry name" value="H15"/>
    <property type="match status" value="1"/>
</dbReference>
<dbReference type="GO" id="GO:0003677">
    <property type="term" value="F:DNA binding"/>
    <property type="evidence" value="ECO:0007669"/>
    <property type="project" value="UniProtKB-KW"/>
</dbReference>
<sequence>MITYAECGFHRQSSELVFLHPKLLYMFPTFIVFIYRLELWVLNCPTPLEGATCASKYRVKNNSVNFCSQNRSRTNCQANRMAFGDHNEEKTKIVEESVVEITSRTTVVSDKEVDTEKLIEGRKGTDAEKGKLERTRLPVKRLAKTQAASAAASKMKQPMRIVVEKKSKRVVVNGKKKPVDPVESGASHFDLVVDAIASYKDRNGSSRQAIAKYVASKKPNYANHLLRKALQMGVEKGKFIEMKKGFYKLSPEQKKKAKSSSKVKVSEKNKKEQKVKPKLLPKKTSAKKMPSKKKIVVKKAPTKKLVRSKAKSVQKSKKVPKHKSGKPTKRSNKNSTAGK</sequence>
<gene>
    <name evidence="5" type="ORF">BN9_010990</name>
</gene>